<dbReference type="InterPro" id="IPR004113">
    <property type="entry name" value="FAD-bd_oxidored_4_C"/>
</dbReference>
<evidence type="ECO:0000256" key="3">
    <source>
        <dbReference type="ARBA" id="ARBA00022827"/>
    </source>
</evidence>
<dbReference type="Gene3D" id="3.30.465.10">
    <property type="match status" value="1"/>
</dbReference>
<dbReference type="Gene3D" id="3.30.70.2740">
    <property type="match status" value="1"/>
</dbReference>
<keyword evidence="7" id="KW-1185">Reference proteome</keyword>
<feature type="domain" description="FAD-binding PCMH-type" evidence="5">
    <location>
        <begin position="51"/>
        <end position="230"/>
    </location>
</feature>
<comment type="caution">
    <text evidence="6">The sequence shown here is derived from an EMBL/GenBank/DDBJ whole genome shotgun (WGS) entry which is preliminary data.</text>
</comment>
<evidence type="ECO:0000259" key="5">
    <source>
        <dbReference type="PROSITE" id="PS51387"/>
    </source>
</evidence>
<keyword evidence="3" id="KW-0274">FAD</keyword>
<evidence type="ECO:0000256" key="4">
    <source>
        <dbReference type="ARBA" id="ARBA00023002"/>
    </source>
</evidence>
<accession>A0ABN2FV11</accession>
<dbReference type="PROSITE" id="PS51387">
    <property type="entry name" value="FAD_PCMH"/>
    <property type="match status" value="1"/>
</dbReference>
<dbReference type="InterPro" id="IPR016169">
    <property type="entry name" value="FAD-bd_PCMH_sub2"/>
</dbReference>
<comment type="cofactor">
    <cofactor evidence="1">
        <name>FAD</name>
        <dbReference type="ChEBI" id="CHEBI:57692"/>
    </cofactor>
</comment>
<evidence type="ECO:0000313" key="7">
    <source>
        <dbReference type="Proteomes" id="UP001500618"/>
    </source>
</evidence>
<dbReference type="InterPro" id="IPR051914">
    <property type="entry name" value="FAD-linked_OxidoTrans_Type4"/>
</dbReference>
<dbReference type="Pfam" id="PF01565">
    <property type="entry name" value="FAD_binding_4"/>
    <property type="match status" value="1"/>
</dbReference>
<reference evidence="6 7" key="1">
    <citation type="journal article" date="2019" name="Int. J. Syst. Evol. Microbiol.">
        <title>The Global Catalogue of Microorganisms (GCM) 10K type strain sequencing project: providing services to taxonomists for standard genome sequencing and annotation.</title>
        <authorList>
            <consortium name="The Broad Institute Genomics Platform"/>
            <consortium name="The Broad Institute Genome Sequencing Center for Infectious Disease"/>
            <person name="Wu L."/>
            <person name="Ma J."/>
        </authorList>
    </citation>
    <scope>NUCLEOTIDE SEQUENCE [LARGE SCALE GENOMIC DNA]</scope>
    <source>
        <strain evidence="6 7">JCM 14718</strain>
    </source>
</reference>
<evidence type="ECO:0000256" key="1">
    <source>
        <dbReference type="ARBA" id="ARBA00001974"/>
    </source>
</evidence>
<protein>
    <submittedName>
        <fullName evidence="6">FAD-binding oxidoreductase</fullName>
    </submittedName>
</protein>
<dbReference type="InterPro" id="IPR006094">
    <property type="entry name" value="Oxid_FAD_bind_N"/>
</dbReference>
<dbReference type="SUPFAM" id="SSF55103">
    <property type="entry name" value="FAD-linked oxidases, C-terminal domain"/>
    <property type="match status" value="1"/>
</dbReference>
<dbReference type="PANTHER" id="PTHR42934">
    <property type="entry name" value="GLYCOLATE OXIDASE SUBUNIT GLCD"/>
    <property type="match status" value="1"/>
</dbReference>
<dbReference type="Pfam" id="PF02913">
    <property type="entry name" value="FAD-oxidase_C"/>
    <property type="match status" value="1"/>
</dbReference>
<sequence>MVIGSIITPSTEDRMTGDGLAGRLAALVGEANLLIGEAISDDYRHDEALGVAPVTPAYVVKPGTAQEVASVLKLANDSRVPVTARGSGSGLSGGAVPRADGVVVSFERMASIAEIDTVNHTATVQPGVTLAQLDEATAKVGLAYQVHPGELSGSLGGNVNTNAGGMSAIRYGVTRQHVLGLEVVLATGEILRTGGKVSKVSSGYDLTQLIVGSEGTLALVTEAVLRLAPRLEHQTTLLAPFSTLDEVTRAVPKIVASGIGPTILEYIDMLTMAAISHNANLSLGIPDSVRDTAQAYLVVSLENRDADRLETDIETAGEQLGELGAIDVYVLPGPAARKLIEAREKAFWTAKAAGADCIIDTVVPRGAIPDFVAQASKIATEHGSYVIGCGHAGDGNVHFALFQKDPEARDQTLKAMFAAGMALGGMISGEHGIGQEKKKYFLELEDPTKIALMRRIKSAFDPNGILNPDILLVSPEGNA</sequence>
<keyword evidence="2" id="KW-0285">Flavoprotein</keyword>
<keyword evidence="4" id="KW-0560">Oxidoreductase</keyword>
<dbReference type="InterPro" id="IPR016164">
    <property type="entry name" value="FAD-linked_Oxase-like_C"/>
</dbReference>
<evidence type="ECO:0000256" key="2">
    <source>
        <dbReference type="ARBA" id="ARBA00022630"/>
    </source>
</evidence>
<dbReference type="SUPFAM" id="SSF56176">
    <property type="entry name" value="FAD-binding/transporter-associated domain-like"/>
    <property type="match status" value="1"/>
</dbReference>
<dbReference type="Proteomes" id="UP001500618">
    <property type="component" value="Unassembled WGS sequence"/>
</dbReference>
<name>A0ABN2FV11_9ACTN</name>
<organism evidence="6 7">
    <name type="scientific">Fodinicola feengrottensis</name>
    <dbReference type="NCBI Taxonomy" id="435914"/>
    <lineage>
        <taxon>Bacteria</taxon>
        <taxon>Bacillati</taxon>
        <taxon>Actinomycetota</taxon>
        <taxon>Actinomycetes</taxon>
        <taxon>Mycobacteriales</taxon>
        <taxon>Fodinicola</taxon>
    </lineage>
</organism>
<dbReference type="Gene3D" id="1.10.45.10">
    <property type="entry name" value="Vanillyl-alcohol Oxidase, Chain A, domain 4"/>
    <property type="match status" value="1"/>
</dbReference>
<dbReference type="InterPro" id="IPR016166">
    <property type="entry name" value="FAD-bd_PCMH"/>
</dbReference>
<evidence type="ECO:0000313" key="6">
    <source>
        <dbReference type="EMBL" id="GAA1660203.1"/>
    </source>
</evidence>
<dbReference type="EMBL" id="BAAANY010000002">
    <property type="protein sequence ID" value="GAA1660203.1"/>
    <property type="molecule type" value="Genomic_DNA"/>
</dbReference>
<dbReference type="InterPro" id="IPR036318">
    <property type="entry name" value="FAD-bd_PCMH-like_sf"/>
</dbReference>
<dbReference type="PANTHER" id="PTHR42934:SF2">
    <property type="entry name" value="GLYCOLATE OXIDASE SUBUNIT GLCD"/>
    <property type="match status" value="1"/>
</dbReference>
<proteinExistence type="predicted"/>
<gene>
    <name evidence="6" type="ORF">GCM10009765_07020</name>
</gene>
<dbReference type="InterPro" id="IPR016171">
    <property type="entry name" value="Vanillyl_alc_oxidase_C-sub2"/>
</dbReference>